<dbReference type="KEGG" id="smen:SAMEA4412692_1570"/>
<dbReference type="InterPro" id="IPR029052">
    <property type="entry name" value="Metallo-depent_PP-like"/>
</dbReference>
<dbReference type="PIRSF" id="PIRSF000883">
    <property type="entry name" value="Pesterase_MJ0912"/>
    <property type="match status" value="1"/>
</dbReference>
<evidence type="ECO:0000259" key="2">
    <source>
        <dbReference type="Pfam" id="PF12850"/>
    </source>
</evidence>
<dbReference type="OrthoDB" id="9813918at2"/>
<keyword evidence="4" id="KW-1185">Reference proteome</keyword>
<accession>A0A239SW21</accession>
<dbReference type="AlphaFoldDB" id="A0A239SW21"/>
<reference evidence="3 4" key="1">
    <citation type="submission" date="2017-06" db="EMBL/GenBank/DDBJ databases">
        <authorList>
            <consortium name="Pathogen Informatics"/>
        </authorList>
    </citation>
    <scope>NUCLEOTIDE SEQUENCE [LARGE SCALE GENOMIC DNA]</scope>
    <source>
        <strain evidence="3 4">NCTC13788</strain>
    </source>
</reference>
<name>A0A239SW21_9STRE</name>
<dbReference type="Pfam" id="PF12850">
    <property type="entry name" value="Metallophos_2"/>
    <property type="match status" value="1"/>
</dbReference>
<dbReference type="Proteomes" id="UP000215185">
    <property type="component" value="Chromosome 1"/>
</dbReference>
<dbReference type="SUPFAM" id="SSF56300">
    <property type="entry name" value="Metallo-dependent phosphatases"/>
    <property type="match status" value="1"/>
</dbReference>
<dbReference type="Gene3D" id="3.60.21.10">
    <property type="match status" value="1"/>
</dbReference>
<comment type="similarity">
    <text evidence="1">Belongs to the metallophosphoesterase superfamily. YfcE family.</text>
</comment>
<dbReference type="GO" id="GO:0016791">
    <property type="term" value="F:phosphatase activity"/>
    <property type="evidence" value="ECO:0007669"/>
    <property type="project" value="TreeGrafter"/>
</dbReference>
<gene>
    <name evidence="3" type="ORF">SAMEA4412692_01570</name>
</gene>
<sequence length="281" mass="32357">MTHRIALLSDIHGNRTALEAVLADAQKQNITEYWLLGDLFLPGPGAQDIIDLLRRIPITLSVRGNWEDCFLRSLDNSFNPNNPTDIYLARLSQYLHPHLTAKDIETLRQTSMTAKRQINGINIAISHHMPHKNFGRELVYDAPTERFDVLFTDSSVDIAIYGHIHVQTLRYSSQGQMIINPGSIGQPYYPWDKLREDLRAQYAILEIDETGISQIDFRKVAFDVELELKRAKEANIPYLDLYTELMRDGITHTHDKTLLTQIHQDRGYYQDVMDYFGTGKK</sequence>
<organism evidence="3 4">
    <name type="scientific">Streptococcus merionis</name>
    <dbReference type="NCBI Taxonomy" id="400065"/>
    <lineage>
        <taxon>Bacteria</taxon>
        <taxon>Bacillati</taxon>
        <taxon>Bacillota</taxon>
        <taxon>Bacilli</taxon>
        <taxon>Lactobacillales</taxon>
        <taxon>Streptococcaceae</taxon>
        <taxon>Streptococcus</taxon>
    </lineage>
</organism>
<dbReference type="STRING" id="1123308.GCA_000380085_00748"/>
<dbReference type="InterPro" id="IPR011152">
    <property type="entry name" value="Pesterase_MJ0912"/>
</dbReference>
<evidence type="ECO:0000313" key="4">
    <source>
        <dbReference type="Proteomes" id="UP000215185"/>
    </source>
</evidence>
<evidence type="ECO:0000313" key="3">
    <source>
        <dbReference type="EMBL" id="SNU89637.1"/>
    </source>
</evidence>
<dbReference type="GO" id="GO:0005737">
    <property type="term" value="C:cytoplasm"/>
    <property type="evidence" value="ECO:0007669"/>
    <property type="project" value="TreeGrafter"/>
</dbReference>
<dbReference type="eggNOG" id="COG0639">
    <property type="taxonomic scope" value="Bacteria"/>
</dbReference>
<dbReference type="EMBL" id="LT906439">
    <property type="protein sequence ID" value="SNU89637.1"/>
    <property type="molecule type" value="Genomic_DNA"/>
</dbReference>
<proteinExistence type="inferred from homology"/>
<dbReference type="InterPro" id="IPR050126">
    <property type="entry name" value="Ap4A_hydrolase"/>
</dbReference>
<protein>
    <submittedName>
        <fullName evidence="3">Serine/threonine protein phosphatase family protein</fullName>
    </submittedName>
</protein>
<dbReference type="InterPro" id="IPR024654">
    <property type="entry name" value="Calcineurin-like_PHP_lpxH"/>
</dbReference>
<dbReference type="RefSeq" id="WP_018373310.1">
    <property type="nucleotide sequence ID" value="NZ_LT906439.1"/>
</dbReference>
<dbReference type="PANTHER" id="PTHR42850">
    <property type="entry name" value="METALLOPHOSPHOESTERASE"/>
    <property type="match status" value="1"/>
</dbReference>
<evidence type="ECO:0000256" key="1">
    <source>
        <dbReference type="ARBA" id="ARBA00008950"/>
    </source>
</evidence>
<feature type="domain" description="Calcineurin-like phosphoesterase" evidence="2">
    <location>
        <begin position="4"/>
        <end position="209"/>
    </location>
</feature>
<dbReference type="PANTHER" id="PTHR42850:SF2">
    <property type="entry name" value="BLL5683 PROTEIN"/>
    <property type="match status" value="1"/>
</dbReference>